<proteinExistence type="predicted"/>
<name>A0A379S4D9_SALER</name>
<dbReference type="Proteomes" id="UP000254124">
    <property type="component" value="Unassembled WGS sequence"/>
</dbReference>
<evidence type="ECO:0000313" key="1">
    <source>
        <dbReference type="EMBL" id="SUG14950.1"/>
    </source>
</evidence>
<dbReference type="AlphaFoldDB" id="A0A379S4D9"/>
<organism evidence="1 2">
    <name type="scientific">Salmonella enterica subsp. arizonae</name>
    <dbReference type="NCBI Taxonomy" id="59203"/>
    <lineage>
        <taxon>Bacteria</taxon>
        <taxon>Pseudomonadati</taxon>
        <taxon>Pseudomonadota</taxon>
        <taxon>Gammaproteobacteria</taxon>
        <taxon>Enterobacterales</taxon>
        <taxon>Enterobacteriaceae</taxon>
        <taxon>Salmonella</taxon>
    </lineage>
</organism>
<evidence type="ECO:0000313" key="2">
    <source>
        <dbReference type="Proteomes" id="UP000254124"/>
    </source>
</evidence>
<dbReference type="EMBL" id="UGWZ01000001">
    <property type="protein sequence ID" value="SUG14950.1"/>
    <property type="molecule type" value="Genomic_DNA"/>
</dbReference>
<reference evidence="1 2" key="1">
    <citation type="submission" date="2018-06" db="EMBL/GenBank/DDBJ databases">
        <authorList>
            <consortium name="Pathogen Informatics"/>
            <person name="Doyle S."/>
        </authorList>
    </citation>
    <scope>NUCLEOTIDE SEQUENCE [LARGE SCALE GENOMIC DNA]</scope>
    <source>
        <strain evidence="1 2">NCTC7295</strain>
    </source>
</reference>
<sequence length="30" mass="3304">MRPVIAPGARYGITAAYKDMLSIQLLMLPL</sequence>
<accession>A0A379S4D9</accession>
<gene>
    <name evidence="1" type="ORF">NCTC7295_02603</name>
</gene>
<protein>
    <submittedName>
        <fullName evidence="1">Uncharacterized protein</fullName>
    </submittedName>
</protein>